<evidence type="ECO:0000313" key="5">
    <source>
        <dbReference type="Proteomes" id="UP000466619"/>
    </source>
</evidence>
<keyword evidence="5" id="KW-1185">Reference proteome</keyword>
<dbReference type="EMBL" id="NSCM01000001">
    <property type="protein sequence ID" value="RAX14426.1"/>
    <property type="molecule type" value="Genomic_DNA"/>
</dbReference>
<dbReference type="SUPFAM" id="SSF55718">
    <property type="entry name" value="SCP-like"/>
    <property type="match status" value="1"/>
</dbReference>
<dbReference type="Pfam" id="PF14864">
    <property type="entry name" value="Alkyl_sulf_C"/>
    <property type="match status" value="1"/>
</dbReference>
<protein>
    <recommendedName>
        <fullName evidence="1">Alkyl sulfatase C-terminal domain-containing protein</fullName>
    </recommendedName>
</protein>
<accession>A0A329XCU4</accession>
<sequence>MPFLVLHQFDYLAVRLNGPKAASKKLVMNINLTDLNKRYTLTVENGY</sequence>
<gene>
    <name evidence="3" type="ORF">CKY02_00525</name>
    <name evidence="2" type="ORF">GPY48_01955</name>
</gene>
<dbReference type="InterPro" id="IPR036527">
    <property type="entry name" value="SCP2_sterol-bd_dom_sf"/>
</dbReference>
<feature type="domain" description="Alkyl sulfatase C-terminal" evidence="1">
    <location>
        <begin position="9"/>
        <end position="46"/>
    </location>
</feature>
<dbReference type="Proteomes" id="UP000466619">
    <property type="component" value="Unassembled WGS sequence"/>
</dbReference>
<dbReference type="Proteomes" id="UP000250919">
    <property type="component" value="Unassembled WGS sequence"/>
</dbReference>
<reference evidence="3" key="1">
    <citation type="submission" date="2017-08" db="EMBL/GenBank/DDBJ databases">
        <authorList>
            <person name="de Groot N.N."/>
        </authorList>
    </citation>
    <scope>NUCLEOTIDE SEQUENCE</scope>
    <source>
        <strain evidence="3">LJ24-63</strain>
    </source>
</reference>
<evidence type="ECO:0000313" key="3">
    <source>
        <dbReference type="EMBL" id="RAX14426.1"/>
    </source>
</evidence>
<organism evidence="3 4">
    <name type="scientific">Photorhabdus bodei</name>
    <dbReference type="NCBI Taxonomy" id="2029681"/>
    <lineage>
        <taxon>Bacteria</taxon>
        <taxon>Pseudomonadati</taxon>
        <taxon>Pseudomonadota</taxon>
        <taxon>Gammaproteobacteria</taxon>
        <taxon>Enterobacterales</taxon>
        <taxon>Morganellaceae</taxon>
        <taxon>Photorhabdus</taxon>
    </lineage>
</organism>
<name>A0A329XCU4_9GAMM</name>
<reference evidence="2 5" key="3">
    <citation type="submission" date="2019-12" db="EMBL/GenBank/DDBJ databases">
        <title>Engineering Photorhabdus to improve their lethality against agricultural pests.</title>
        <authorList>
            <person name="Machado R.A.R."/>
        </authorList>
    </citation>
    <scope>NUCLEOTIDE SEQUENCE [LARGE SCALE GENOMIC DNA]</scope>
    <source>
        <strain evidence="2 5">M-CN4</strain>
    </source>
</reference>
<evidence type="ECO:0000259" key="1">
    <source>
        <dbReference type="Pfam" id="PF14864"/>
    </source>
</evidence>
<dbReference type="InterPro" id="IPR029229">
    <property type="entry name" value="Alkyl_sulf_C"/>
</dbReference>
<dbReference type="Gene3D" id="3.30.1050.10">
    <property type="entry name" value="SCP2 sterol-binding domain"/>
    <property type="match status" value="1"/>
</dbReference>
<comment type="caution">
    <text evidence="3">The sequence shown here is derived from an EMBL/GenBank/DDBJ whole genome shotgun (WGS) entry which is preliminary data.</text>
</comment>
<dbReference type="EMBL" id="WSFC01000003">
    <property type="protein sequence ID" value="NDL02067.1"/>
    <property type="molecule type" value="Genomic_DNA"/>
</dbReference>
<reference evidence="3 4" key="2">
    <citation type="journal article" date="2018" name="Int. J. Syst. Evol. Microbiol.">
        <title>Whole-genome-based revisit of Photorhabdus phylogeny: proposal for the elevation of most Photorhabdus subspecies to the species level and description of one novel species Photorhabdus bodei sp. nov., and one novel subspecies Photorhabdus laumondii subsp. clarkei subsp. nov.</title>
        <authorList>
            <person name="Machado R.A.R."/>
            <person name="Wuthrich D."/>
            <person name="Kuhnert P."/>
            <person name="Arce C.C.M."/>
            <person name="Thonen L."/>
            <person name="Ruiz C."/>
            <person name="Zhang X."/>
            <person name="Robert C.A.M."/>
            <person name="Karimi J."/>
            <person name="Kamali S."/>
            <person name="Ma J."/>
            <person name="Bruggmann R."/>
            <person name="Erb M."/>
        </authorList>
    </citation>
    <scope>NUCLEOTIDE SEQUENCE [LARGE SCALE GENOMIC DNA]</scope>
    <source>
        <strain evidence="3 4">LJ24-63</strain>
    </source>
</reference>
<dbReference type="AlphaFoldDB" id="A0A329XCU4"/>
<evidence type="ECO:0000313" key="4">
    <source>
        <dbReference type="Proteomes" id="UP000250919"/>
    </source>
</evidence>
<proteinExistence type="predicted"/>
<evidence type="ECO:0000313" key="2">
    <source>
        <dbReference type="EMBL" id="NDL02067.1"/>
    </source>
</evidence>